<name>A0A5C7FG24_9BACT</name>
<dbReference type="AlphaFoldDB" id="A0A5C7FG24"/>
<evidence type="ECO:0000256" key="2">
    <source>
        <dbReference type="SAM" id="SignalP"/>
    </source>
</evidence>
<organism evidence="4 5">
    <name type="scientific">Neolewinella aurantiaca</name>
    <dbReference type="NCBI Taxonomy" id="2602767"/>
    <lineage>
        <taxon>Bacteria</taxon>
        <taxon>Pseudomonadati</taxon>
        <taxon>Bacteroidota</taxon>
        <taxon>Saprospiria</taxon>
        <taxon>Saprospirales</taxon>
        <taxon>Lewinellaceae</taxon>
        <taxon>Neolewinella</taxon>
    </lineage>
</organism>
<dbReference type="InterPro" id="IPR036249">
    <property type="entry name" value="Thioredoxin-like_sf"/>
</dbReference>
<dbReference type="GO" id="GO:0015035">
    <property type="term" value="F:protein-disulfide reductase activity"/>
    <property type="evidence" value="ECO:0007669"/>
    <property type="project" value="TreeGrafter"/>
</dbReference>
<dbReference type="InterPro" id="IPR013766">
    <property type="entry name" value="Thioredoxin_domain"/>
</dbReference>
<dbReference type="InterPro" id="IPR017937">
    <property type="entry name" value="Thioredoxin_CS"/>
</dbReference>
<feature type="signal peptide" evidence="2">
    <location>
        <begin position="1"/>
        <end position="18"/>
    </location>
</feature>
<evidence type="ECO:0000259" key="3">
    <source>
        <dbReference type="PROSITE" id="PS51352"/>
    </source>
</evidence>
<dbReference type="SUPFAM" id="SSF48452">
    <property type="entry name" value="TPR-like"/>
    <property type="match status" value="1"/>
</dbReference>
<dbReference type="GO" id="GO:0006950">
    <property type="term" value="P:response to stress"/>
    <property type="evidence" value="ECO:0007669"/>
    <property type="project" value="UniProtKB-ARBA"/>
</dbReference>
<dbReference type="OrthoDB" id="9811036at2"/>
<dbReference type="GO" id="GO:0045454">
    <property type="term" value="P:cell redox homeostasis"/>
    <property type="evidence" value="ECO:0007669"/>
    <property type="project" value="TreeGrafter"/>
</dbReference>
<evidence type="ECO:0000256" key="1">
    <source>
        <dbReference type="ARBA" id="ARBA00023284"/>
    </source>
</evidence>
<dbReference type="Gene3D" id="3.40.30.10">
    <property type="entry name" value="Glutaredoxin"/>
    <property type="match status" value="1"/>
</dbReference>
<dbReference type="EMBL" id="VOXD01000010">
    <property type="protein sequence ID" value="TXF89897.1"/>
    <property type="molecule type" value="Genomic_DNA"/>
</dbReference>
<dbReference type="PANTHER" id="PTHR32234">
    <property type="entry name" value="THIOL:DISULFIDE INTERCHANGE PROTEIN DSBD"/>
    <property type="match status" value="1"/>
</dbReference>
<feature type="chain" id="PRO_5022829575" description="Thioredoxin domain-containing protein" evidence="2">
    <location>
        <begin position="19"/>
        <end position="281"/>
    </location>
</feature>
<dbReference type="RefSeq" id="WP_147930217.1">
    <property type="nucleotide sequence ID" value="NZ_VOXD01000010.1"/>
</dbReference>
<dbReference type="SUPFAM" id="SSF52833">
    <property type="entry name" value="Thioredoxin-like"/>
    <property type="match status" value="1"/>
</dbReference>
<dbReference type="InterPro" id="IPR011990">
    <property type="entry name" value="TPR-like_helical_dom_sf"/>
</dbReference>
<evidence type="ECO:0000313" key="4">
    <source>
        <dbReference type="EMBL" id="TXF89897.1"/>
    </source>
</evidence>
<proteinExistence type="predicted"/>
<dbReference type="PROSITE" id="PS00194">
    <property type="entry name" value="THIOREDOXIN_1"/>
    <property type="match status" value="1"/>
</dbReference>
<dbReference type="Proteomes" id="UP000321907">
    <property type="component" value="Unassembled WGS sequence"/>
</dbReference>
<dbReference type="Pfam" id="PF00085">
    <property type="entry name" value="Thioredoxin"/>
    <property type="match status" value="1"/>
</dbReference>
<reference evidence="4 5" key="1">
    <citation type="submission" date="2019-08" db="EMBL/GenBank/DDBJ databases">
        <title>Lewinella sp. strain SSH13 Genome sequencing and assembly.</title>
        <authorList>
            <person name="Kim I."/>
        </authorList>
    </citation>
    <scope>NUCLEOTIDE SEQUENCE [LARGE SCALE GENOMIC DNA]</scope>
    <source>
        <strain evidence="4 5">SSH13</strain>
    </source>
</reference>
<gene>
    <name evidence="4" type="ORF">FUA23_08025</name>
</gene>
<comment type="caution">
    <text evidence="4">The sequence shown here is derived from an EMBL/GenBank/DDBJ whole genome shotgun (WGS) entry which is preliminary data.</text>
</comment>
<dbReference type="PROSITE" id="PS51352">
    <property type="entry name" value="THIOREDOXIN_2"/>
    <property type="match status" value="1"/>
</dbReference>
<keyword evidence="1" id="KW-0676">Redox-active center</keyword>
<dbReference type="CDD" id="cd02947">
    <property type="entry name" value="TRX_family"/>
    <property type="match status" value="1"/>
</dbReference>
<accession>A0A5C7FG24</accession>
<keyword evidence="2" id="KW-0732">Signal</keyword>
<feature type="domain" description="Thioredoxin" evidence="3">
    <location>
        <begin position="10"/>
        <end position="129"/>
    </location>
</feature>
<dbReference type="PANTHER" id="PTHR32234:SF0">
    <property type="entry name" value="THIOL:DISULFIDE INTERCHANGE PROTEIN DSBD"/>
    <property type="match status" value="1"/>
</dbReference>
<sequence length="281" mass="31215">MRLFTQLLILCISTTLPAQTTFTRLSEEAAANLAAAKGTFVIIDFYATWCGPCKTMDERVWSQDTVQALQSRFVNRRVDATNTNTELAKYGIKAIPALIIQDANGKEYFRKVGYMTEEAIVELLNQFPPGMEGPYAADFVATEQPDAFNSHFLRARHYQVAARAASGAIAARLANTSNDGLKDARKMLAKNKSNPESLVERLDLMEAENLLLSGRAKKALKLIAGLEDGLDARNNAHACYIKGMAYRKTGQPELAEECYDQLQEAEDNEEFLAMYAEKNPQ</sequence>
<protein>
    <recommendedName>
        <fullName evidence="3">Thioredoxin domain-containing protein</fullName>
    </recommendedName>
</protein>
<evidence type="ECO:0000313" key="5">
    <source>
        <dbReference type="Proteomes" id="UP000321907"/>
    </source>
</evidence>
<keyword evidence="5" id="KW-1185">Reference proteome</keyword>